<gene>
    <name evidence="1" type="ORF">HKB16_12885</name>
</gene>
<comment type="caution">
    <text evidence="1">The sequence shown here is derived from an EMBL/GenBank/DDBJ whole genome shotgun (WGS) entry which is preliminary data.</text>
</comment>
<dbReference type="AlphaFoldDB" id="A0A7Y0XCX4"/>
<organism evidence="1 2">
    <name type="scientific">Vibrio parahaemolyticus</name>
    <dbReference type="NCBI Taxonomy" id="670"/>
    <lineage>
        <taxon>Bacteria</taxon>
        <taxon>Pseudomonadati</taxon>
        <taxon>Pseudomonadota</taxon>
        <taxon>Gammaproteobacteria</taxon>
        <taxon>Vibrionales</taxon>
        <taxon>Vibrionaceae</taxon>
        <taxon>Vibrio</taxon>
    </lineage>
</organism>
<sequence>MDITWGTSFSDDLSIHGTNSPLATIDWNGQDVDNMDRLEVSSIVDRENPVFRLDLNGTSNLNNINVNSIDANSGTIDTL</sequence>
<accession>A0A7Y0XCX4</accession>
<protein>
    <submittedName>
        <fullName evidence="1">Uncharacterized protein</fullName>
    </submittedName>
</protein>
<feature type="non-terminal residue" evidence="1">
    <location>
        <position position="79"/>
    </location>
</feature>
<dbReference type="Proteomes" id="UP000518904">
    <property type="component" value="Unassembled WGS sequence"/>
</dbReference>
<dbReference type="EMBL" id="JABCLB010001108">
    <property type="protein sequence ID" value="NMU83784.1"/>
    <property type="molecule type" value="Genomic_DNA"/>
</dbReference>
<evidence type="ECO:0000313" key="1">
    <source>
        <dbReference type="EMBL" id="NMU83784.1"/>
    </source>
</evidence>
<evidence type="ECO:0000313" key="2">
    <source>
        <dbReference type="Proteomes" id="UP000518904"/>
    </source>
</evidence>
<proteinExistence type="predicted"/>
<reference evidence="1 2" key="1">
    <citation type="submission" date="2020-04" db="EMBL/GenBank/DDBJ databases">
        <title>Whole-genome sequencing of Vibrio spp. from China reveals different genetic environments of blaCTX-M-14 among diverse lineages.</title>
        <authorList>
            <person name="Zheng Z."/>
            <person name="Ye L."/>
            <person name="Chen S."/>
        </authorList>
    </citation>
    <scope>NUCLEOTIDE SEQUENCE [LARGE SCALE GENOMIC DNA]</scope>
    <source>
        <strain evidence="1 2">Vb0551</strain>
    </source>
</reference>
<name>A0A7Y0XCX4_VIBPH</name>